<accession>A0A7J5Z6X1</accession>
<name>A0A7J5Z6X1_DISMA</name>
<sequence>MVVVLMQAGHGGEPRHRDRSALYRKSGRCGCLCISPSSHRTPDSPDNTHIRPLFRVTVTAAEEGLHAQARALFRDTALRLIR</sequence>
<gene>
    <name evidence="1" type="ORF">F7725_009265</name>
</gene>
<organism evidence="1 2">
    <name type="scientific">Dissostichus mawsoni</name>
    <name type="common">Antarctic cod</name>
    <dbReference type="NCBI Taxonomy" id="36200"/>
    <lineage>
        <taxon>Eukaryota</taxon>
        <taxon>Metazoa</taxon>
        <taxon>Chordata</taxon>
        <taxon>Craniata</taxon>
        <taxon>Vertebrata</taxon>
        <taxon>Euteleostomi</taxon>
        <taxon>Actinopterygii</taxon>
        <taxon>Neopterygii</taxon>
        <taxon>Teleostei</taxon>
        <taxon>Neoteleostei</taxon>
        <taxon>Acanthomorphata</taxon>
        <taxon>Eupercaria</taxon>
        <taxon>Perciformes</taxon>
        <taxon>Notothenioidei</taxon>
        <taxon>Nototheniidae</taxon>
        <taxon>Dissostichus</taxon>
    </lineage>
</organism>
<keyword evidence="2" id="KW-1185">Reference proteome</keyword>
<protein>
    <submittedName>
        <fullName evidence="1">Uncharacterized protein</fullName>
    </submittedName>
</protein>
<dbReference type="AlphaFoldDB" id="A0A7J5Z6X1"/>
<evidence type="ECO:0000313" key="2">
    <source>
        <dbReference type="Proteomes" id="UP000518266"/>
    </source>
</evidence>
<comment type="caution">
    <text evidence="1">The sequence shown here is derived from an EMBL/GenBank/DDBJ whole genome shotgun (WGS) entry which is preliminary data.</text>
</comment>
<proteinExistence type="predicted"/>
<dbReference type="EMBL" id="JAAKFY010000005">
    <property type="protein sequence ID" value="KAF3857406.1"/>
    <property type="molecule type" value="Genomic_DNA"/>
</dbReference>
<dbReference type="Proteomes" id="UP000518266">
    <property type="component" value="Unassembled WGS sequence"/>
</dbReference>
<reference evidence="1 2" key="1">
    <citation type="submission" date="2020-03" db="EMBL/GenBank/DDBJ databases">
        <title>Dissostichus mawsoni Genome sequencing and assembly.</title>
        <authorList>
            <person name="Park H."/>
        </authorList>
    </citation>
    <scope>NUCLEOTIDE SEQUENCE [LARGE SCALE GENOMIC DNA]</scope>
    <source>
        <strain evidence="1">DM0001</strain>
        <tissue evidence="1">Muscle</tissue>
    </source>
</reference>
<evidence type="ECO:0000313" key="1">
    <source>
        <dbReference type="EMBL" id="KAF3857406.1"/>
    </source>
</evidence>